<evidence type="ECO:0000313" key="2">
    <source>
        <dbReference type="EMBL" id="KAK8839224.1"/>
    </source>
</evidence>
<dbReference type="InterPro" id="IPR011948">
    <property type="entry name" value="Dullard_phosphatase"/>
</dbReference>
<name>A0ABR2GZ63_9EUKA</name>
<evidence type="ECO:0000313" key="3">
    <source>
        <dbReference type="Proteomes" id="UP001470230"/>
    </source>
</evidence>
<keyword evidence="3" id="KW-1185">Reference proteome</keyword>
<comment type="caution">
    <text evidence="2">The sequence shown here is derived from an EMBL/GenBank/DDBJ whole genome shotgun (WGS) entry which is preliminary data.</text>
</comment>
<proteinExistence type="predicted"/>
<gene>
    <name evidence="2" type="ORF">M9Y10_032153</name>
</gene>
<dbReference type="InterPro" id="IPR023214">
    <property type="entry name" value="HAD_sf"/>
</dbReference>
<dbReference type="InterPro" id="IPR004274">
    <property type="entry name" value="FCP1_dom"/>
</dbReference>
<accession>A0ABR2GZ63</accession>
<dbReference type="NCBIfam" id="TIGR02251">
    <property type="entry name" value="HIF-SF_euk"/>
    <property type="match status" value="1"/>
</dbReference>
<evidence type="ECO:0000259" key="1">
    <source>
        <dbReference type="PROSITE" id="PS50969"/>
    </source>
</evidence>
<dbReference type="Gene3D" id="3.40.50.1000">
    <property type="entry name" value="HAD superfamily/HAD-like"/>
    <property type="match status" value="1"/>
</dbReference>
<organism evidence="2 3">
    <name type="scientific">Tritrichomonas musculus</name>
    <dbReference type="NCBI Taxonomy" id="1915356"/>
    <lineage>
        <taxon>Eukaryota</taxon>
        <taxon>Metamonada</taxon>
        <taxon>Parabasalia</taxon>
        <taxon>Tritrichomonadida</taxon>
        <taxon>Tritrichomonadidae</taxon>
        <taxon>Tritrichomonas</taxon>
    </lineage>
</organism>
<dbReference type="Proteomes" id="UP001470230">
    <property type="component" value="Unassembled WGS sequence"/>
</dbReference>
<dbReference type="PROSITE" id="PS50969">
    <property type="entry name" value="FCP1"/>
    <property type="match status" value="1"/>
</dbReference>
<dbReference type="SUPFAM" id="SSF56784">
    <property type="entry name" value="HAD-like"/>
    <property type="match status" value="1"/>
</dbReference>
<dbReference type="PANTHER" id="PTHR12210">
    <property type="entry name" value="DULLARD PROTEIN PHOSPHATASE"/>
    <property type="match status" value="1"/>
</dbReference>
<dbReference type="Pfam" id="PF03031">
    <property type="entry name" value="NIF"/>
    <property type="match status" value="1"/>
</dbReference>
<sequence length="195" mass="22709">MRKSFSSVFISKPAVVVDLDDTLIHVTPLPPKNLDNNNFFTICIKRRRLYVQMRPHLRDFLERVSKLFDVYFFTSSTADYADPIIDKIIPNKKEYCRLYRDSCLNMHGYYVKDLKIIKRPLRQTLLIDDSAGSALVNPKNLVRIKPWYGEKDDTVLNDLSKILESIAFENDLRLSFTEAIKDGNFEGITTFYISN</sequence>
<dbReference type="SMART" id="SM00577">
    <property type="entry name" value="CPDc"/>
    <property type="match status" value="1"/>
</dbReference>
<reference evidence="2 3" key="1">
    <citation type="submission" date="2024-04" db="EMBL/GenBank/DDBJ databases">
        <title>Tritrichomonas musculus Genome.</title>
        <authorList>
            <person name="Alves-Ferreira E."/>
            <person name="Grigg M."/>
            <person name="Lorenzi H."/>
            <person name="Galac M."/>
        </authorList>
    </citation>
    <scope>NUCLEOTIDE SEQUENCE [LARGE SCALE GENOMIC DNA]</scope>
    <source>
        <strain evidence="2 3">EAF2021</strain>
    </source>
</reference>
<dbReference type="InterPro" id="IPR036412">
    <property type="entry name" value="HAD-like_sf"/>
</dbReference>
<dbReference type="EMBL" id="JAPFFF010000052">
    <property type="protein sequence ID" value="KAK8839224.1"/>
    <property type="molecule type" value="Genomic_DNA"/>
</dbReference>
<dbReference type="InterPro" id="IPR050365">
    <property type="entry name" value="TIM50"/>
</dbReference>
<feature type="domain" description="FCP1 homology" evidence="1">
    <location>
        <begin position="8"/>
        <end position="166"/>
    </location>
</feature>
<dbReference type="CDD" id="cd07521">
    <property type="entry name" value="HAD_FCP1-like"/>
    <property type="match status" value="1"/>
</dbReference>
<protein>
    <recommendedName>
        <fullName evidence="1">FCP1 homology domain-containing protein</fullName>
    </recommendedName>
</protein>